<gene>
    <name evidence="1" type="ORF">JKP88DRAFT_328158</name>
</gene>
<comment type="caution">
    <text evidence="1">The sequence shown here is derived from an EMBL/GenBank/DDBJ whole genome shotgun (WGS) entry which is preliminary data.</text>
</comment>
<accession>A0A835YYE5</accession>
<proteinExistence type="predicted"/>
<name>A0A835YYE5_9STRA</name>
<dbReference type="EMBL" id="JAFCMP010000511">
    <property type="protein sequence ID" value="KAG5178878.1"/>
    <property type="molecule type" value="Genomic_DNA"/>
</dbReference>
<feature type="non-terminal residue" evidence="1">
    <location>
        <position position="1"/>
    </location>
</feature>
<evidence type="ECO:0000313" key="2">
    <source>
        <dbReference type="Proteomes" id="UP000664859"/>
    </source>
</evidence>
<keyword evidence="2" id="KW-1185">Reference proteome</keyword>
<dbReference type="AlphaFoldDB" id="A0A835YYE5"/>
<organism evidence="1 2">
    <name type="scientific">Tribonema minus</name>
    <dbReference type="NCBI Taxonomy" id="303371"/>
    <lineage>
        <taxon>Eukaryota</taxon>
        <taxon>Sar</taxon>
        <taxon>Stramenopiles</taxon>
        <taxon>Ochrophyta</taxon>
        <taxon>PX clade</taxon>
        <taxon>Xanthophyceae</taxon>
        <taxon>Tribonematales</taxon>
        <taxon>Tribonemataceae</taxon>
        <taxon>Tribonema</taxon>
    </lineage>
</organism>
<reference evidence="1" key="1">
    <citation type="submission" date="2021-02" db="EMBL/GenBank/DDBJ databases">
        <title>First Annotated Genome of the Yellow-green Alga Tribonema minus.</title>
        <authorList>
            <person name="Mahan K.M."/>
        </authorList>
    </citation>
    <scope>NUCLEOTIDE SEQUENCE</scope>
    <source>
        <strain evidence="1">UTEX B ZZ1240</strain>
    </source>
</reference>
<dbReference type="Proteomes" id="UP000664859">
    <property type="component" value="Unassembled WGS sequence"/>
</dbReference>
<protein>
    <submittedName>
        <fullName evidence="1">Uncharacterized protein</fullName>
    </submittedName>
</protein>
<sequence length="336" mass="35957">RLCFHSCWVAPEKYGLFARLVACRRRGAASASRGFAKMNLSLIQPAVEVAAAGVGFGGGPLLDLPKTSESKATKALRKTAITAAAEEEAHPAAAAHARDTVTVYAALVQHLHDTYPDDVQGKRVHVARVHALARALLVLNFPPRRDGGNGQHLAPAAINPVTGTTLYCRTFAFLARQLGLTPQQFQDTYAIVDVFPVERPSRDNPHRGVRGLATDDTYRQLSAGVLHGEYIDNGVRVLVVYVVAVRVEVASNRGCRIEEVEVFVLGAPAKRVCECLTVVGGQKAHDPYIDANGVTHKYSNFGHGLYAKATAAYKSGKVPAPSEEEVAAAAAAHCHV</sequence>
<evidence type="ECO:0000313" key="1">
    <source>
        <dbReference type="EMBL" id="KAG5178878.1"/>
    </source>
</evidence>